<organism evidence="2">
    <name type="scientific">Setaria italica</name>
    <name type="common">Foxtail millet</name>
    <name type="synonym">Panicum italicum</name>
    <dbReference type="NCBI Taxonomy" id="4555"/>
    <lineage>
        <taxon>Eukaryota</taxon>
        <taxon>Viridiplantae</taxon>
        <taxon>Streptophyta</taxon>
        <taxon>Embryophyta</taxon>
        <taxon>Tracheophyta</taxon>
        <taxon>Spermatophyta</taxon>
        <taxon>Magnoliopsida</taxon>
        <taxon>Liliopsida</taxon>
        <taxon>Poales</taxon>
        <taxon>Poaceae</taxon>
        <taxon>PACMAD clade</taxon>
        <taxon>Panicoideae</taxon>
        <taxon>Panicodae</taxon>
        <taxon>Paniceae</taxon>
        <taxon>Cenchrinae</taxon>
        <taxon>Setaria</taxon>
    </lineage>
</organism>
<proteinExistence type="predicted"/>
<gene>
    <name evidence="2" type="ORF">SETIT_5G362500v2</name>
</gene>
<feature type="region of interest" description="Disordered" evidence="1">
    <location>
        <begin position="70"/>
        <end position="131"/>
    </location>
</feature>
<name>A0A368RCN8_SETIT</name>
<reference evidence="2" key="2">
    <citation type="submission" date="2015-07" db="EMBL/GenBank/DDBJ databases">
        <authorList>
            <person name="Noorani M."/>
        </authorList>
    </citation>
    <scope>NUCLEOTIDE SEQUENCE</scope>
    <source>
        <strain evidence="2">Yugu1</strain>
    </source>
</reference>
<dbReference type="EMBL" id="CM003532">
    <property type="protein sequence ID" value="RCV27903.1"/>
    <property type="molecule type" value="Genomic_DNA"/>
</dbReference>
<reference evidence="2" key="1">
    <citation type="journal article" date="2012" name="Nat. Biotechnol.">
        <title>Reference genome sequence of the model plant Setaria.</title>
        <authorList>
            <person name="Bennetzen J.L."/>
            <person name="Schmutz J."/>
            <person name="Wang H."/>
            <person name="Percifield R."/>
            <person name="Hawkins J."/>
            <person name="Pontaroli A.C."/>
            <person name="Estep M."/>
            <person name="Feng L."/>
            <person name="Vaughn J.N."/>
            <person name="Grimwood J."/>
            <person name="Jenkins J."/>
            <person name="Barry K."/>
            <person name="Lindquist E."/>
            <person name="Hellsten U."/>
            <person name="Deshpande S."/>
            <person name="Wang X."/>
            <person name="Wu X."/>
            <person name="Mitros T."/>
            <person name="Triplett J."/>
            <person name="Yang X."/>
            <person name="Ye C.Y."/>
            <person name="Mauro-Herrera M."/>
            <person name="Wang L."/>
            <person name="Li P."/>
            <person name="Sharma M."/>
            <person name="Sharma R."/>
            <person name="Ronald P.C."/>
            <person name="Panaud O."/>
            <person name="Kellogg E.A."/>
            <person name="Brutnell T.P."/>
            <person name="Doust A.N."/>
            <person name="Tuskan G.A."/>
            <person name="Rokhsar D."/>
            <person name="Devos K.M."/>
        </authorList>
    </citation>
    <scope>NUCLEOTIDE SEQUENCE [LARGE SCALE GENOMIC DNA]</scope>
    <source>
        <strain evidence="2">Yugu1</strain>
    </source>
</reference>
<dbReference type="AlphaFoldDB" id="A0A368RCN8"/>
<evidence type="ECO:0000256" key="1">
    <source>
        <dbReference type="SAM" id="MobiDB-lite"/>
    </source>
</evidence>
<evidence type="ECO:0000313" key="2">
    <source>
        <dbReference type="EMBL" id="RCV27903.1"/>
    </source>
</evidence>
<accession>A0A368RCN8</accession>
<sequence>MHNRLGKVILYASVFVALPNLKQQGASPSPPATSMARLVVGIGGLREGRGWQAGPAEVVGAGAVRPVVGLGQGGSNDSYDGRGGRWCRGGVSPDLRTGGDRLGGGGGGRRRKTCLPAGGRDKQGGGGKRRL</sequence>
<protein>
    <submittedName>
        <fullName evidence="2">Uncharacterized protein</fullName>
    </submittedName>
</protein>